<organism evidence="1 2">
    <name type="scientific">Vreelandella sulfidaeris</name>
    <dbReference type="NCBI Taxonomy" id="115553"/>
    <lineage>
        <taxon>Bacteria</taxon>
        <taxon>Pseudomonadati</taxon>
        <taxon>Pseudomonadota</taxon>
        <taxon>Gammaproteobacteria</taxon>
        <taxon>Oceanospirillales</taxon>
        <taxon>Halomonadaceae</taxon>
        <taxon>Vreelandella</taxon>
    </lineage>
</organism>
<reference evidence="1 2" key="1">
    <citation type="journal article" date="2019" name="Microbiol. Resour. Announc.">
        <title>Complete Genome Sequence of Halomonas sulfidaeris Strain Esulfide1 Isolated from a Metal Sulfide Rock at a Depth of 2,200 Meters, Obtained Using Nanopore Sequencing.</title>
        <authorList>
            <person name="Saito M."/>
            <person name="Nishigata A."/>
            <person name="Galipon J."/>
            <person name="Arakawa K."/>
        </authorList>
    </citation>
    <scope>NUCLEOTIDE SEQUENCE [LARGE SCALE GENOMIC DNA]</scope>
    <source>
        <strain evidence="1 2">ATCC BAA-803</strain>
    </source>
</reference>
<dbReference type="Proteomes" id="UP000320231">
    <property type="component" value="Chromosome"/>
</dbReference>
<protein>
    <submittedName>
        <fullName evidence="1">Uncharacterized protein</fullName>
    </submittedName>
</protein>
<proteinExistence type="predicted"/>
<name>A0A455UAI7_9GAMM</name>
<gene>
    <name evidence="1" type="ORF">HSBAA_39030</name>
</gene>
<evidence type="ECO:0000313" key="2">
    <source>
        <dbReference type="Proteomes" id="UP000320231"/>
    </source>
</evidence>
<dbReference type="EMBL" id="AP019514">
    <property type="protein sequence ID" value="BBI62597.1"/>
    <property type="molecule type" value="Genomic_DNA"/>
</dbReference>
<dbReference type="KEGG" id="hsr:HSBAA_39030"/>
<sequence>MASLKEGPCIDFINHLIEQTGAMLVINTTSFAVNRNADGLNAQGKSYLTIFCRPTRGAPGDSCQQH</sequence>
<evidence type="ECO:0000313" key="1">
    <source>
        <dbReference type="EMBL" id="BBI62597.1"/>
    </source>
</evidence>
<dbReference type="AlphaFoldDB" id="A0A455UAI7"/>
<accession>A0A455UAI7</accession>